<comment type="caution">
    <text evidence="2">The sequence shown here is derived from an EMBL/GenBank/DDBJ whole genome shotgun (WGS) entry which is preliminary data.</text>
</comment>
<evidence type="ECO:0000256" key="1">
    <source>
        <dbReference type="SAM" id="SignalP"/>
    </source>
</evidence>
<reference evidence="2" key="1">
    <citation type="journal article" date="2021" name="Nat. Commun.">
        <title>Genetic determinants of endophytism in the Arabidopsis root mycobiome.</title>
        <authorList>
            <person name="Mesny F."/>
            <person name="Miyauchi S."/>
            <person name="Thiergart T."/>
            <person name="Pickel B."/>
            <person name="Atanasova L."/>
            <person name="Karlsson M."/>
            <person name="Huettel B."/>
            <person name="Barry K.W."/>
            <person name="Haridas S."/>
            <person name="Chen C."/>
            <person name="Bauer D."/>
            <person name="Andreopoulos W."/>
            <person name="Pangilinan J."/>
            <person name="LaButti K."/>
            <person name="Riley R."/>
            <person name="Lipzen A."/>
            <person name="Clum A."/>
            <person name="Drula E."/>
            <person name="Henrissat B."/>
            <person name="Kohler A."/>
            <person name="Grigoriev I.V."/>
            <person name="Martin F.M."/>
            <person name="Hacquard S."/>
        </authorList>
    </citation>
    <scope>NUCLEOTIDE SEQUENCE</scope>
    <source>
        <strain evidence="2">MPI-CAGE-CH-0243</strain>
    </source>
</reference>
<feature type="signal peptide" evidence="1">
    <location>
        <begin position="1"/>
        <end position="17"/>
    </location>
</feature>
<proteinExistence type="predicted"/>
<evidence type="ECO:0000313" key="2">
    <source>
        <dbReference type="EMBL" id="KAH7108828.1"/>
    </source>
</evidence>
<dbReference type="AlphaFoldDB" id="A0A9P9I5S3"/>
<dbReference type="Proteomes" id="UP000700596">
    <property type="component" value="Unassembled WGS sequence"/>
</dbReference>
<accession>A0A9P9I5S3</accession>
<organism evidence="2 3">
    <name type="scientific">Dendryphion nanum</name>
    <dbReference type="NCBI Taxonomy" id="256645"/>
    <lineage>
        <taxon>Eukaryota</taxon>
        <taxon>Fungi</taxon>
        <taxon>Dikarya</taxon>
        <taxon>Ascomycota</taxon>
        <taxon>Pezizomycotina</taxon>
        <taxon>Dothideomycetes</taxon>
        <taxon>Pleosporomycetidae</taxon>
        <taxon>Pleosporales</taxon>
        <taxon>Torulaceae</taxon>
        <taxon>Dendryphion</taxon>
    </lineage>
</organism>
<dbReference type="EMBL" id="JAGMWT010000035">
    <property type="protein sequence ID" value="KAH7108828.1"/>
    <property type="molecule type" value="Genomic_DNA"/>
</dbReference>
<protein>
    <submittedName>
        <fullName evidence="2">Uncharacterized protein</fullName>
    </submittedName>
</protein>
<gene>
    <name evidence="2" type="ORF">B0J11DRAFT_545439</name>
</gene>
<feature type="chain" id="PRO_5040154306" evidence="1">
    <location>
        <begin position="18"/>
        <end position="94"/>
    </location>
</feature>
<evidence type="ECO:0000313" key="3">
    <source>
        <dbReference type="Proteomes" id="UP000700596"/>
    </source>
</evidence>
<sequence length="94" mass="10618">MHITIATVFLVLSLIAAAPFHTERVVFMVEGNSHSFDSTQHPKMHKAHEIETMAHLEKCLRICASQDLKCPKGWASLLVEISWIRFTALDTTKT</sequence>
<keyword evidence="1" id="KW-0732">Signal</keyword>
<keyword evidence="3" id="KW-1185">Reference proteome</keyword>
<name>A0A9P9I5S3_9PLEO</name>